<reference evidence="1 2" key="1">
    <citation type="submission" date="2019-05" db="EMBL/GenBank/DDBJ databases">
        <title>Another draft genome of Portunus trituberculatus and its Hox gene families provides insights of decapod evolution.</title>
        <authorList>
            <person name="Jeong J.-H."/>
            <person name="Song I."/>
            <person name="Kim S."/>
            <person name="Choi T."/>
            <person name="Kim D."/>
            <person name="Ryu S."/>
            <person name="Kim W."/>
        </authorList>
    </citation>
    <scope>NUCLEOTIDE SEQUENCE [LARGE SCALE GENOMIC DNA]</scope>
    <source>
        <tissue evidence="1">Muscle</tissue>
    </source>
</reference>
<evidence type="ECO:0000313" key="2">
    <source>
        <dbReference type="Proteomes" id="UP000324222"/>
    </source>
</evidence>
<gene>
    <name evidence="1" type="ORF">E2C01_092423</name>
</gene>
<comment type="caution">
    <text evidence="1">The sequence shown here is derived from an EMBL/GenBank/DDBJ whole genome shotgun (WGS) entry which is preliminary data.</text>
</comment>
<organism evidence="1 2">
    <name type="scientific">Portunus trituberculatus</name>
    <name type="common">Swimming crab</name>
    <name type="synonym">Neptunus trituberculatus</name>
    <dbReference type="NCBI Taxonomy" id="210409"/>
    <lineage>
        <taxon>Eukaryota</taxon>
        <taxon>Metazoa</taxon>
        <taxon>Ecdysozoa</taxon>
        <taxon>Arthropoda</taxon>
        <taxon>Crustacea</taxon>
        <taxon>Multicrustacea</taxon>
        <taxon>Malacostraca</taxon>
        <taxon>Eumalacostraca</taxon>
        <taxon>Eucarida</taxon>
        <taxon>Decapoda</taxon>
        <taxon>Pleocyemata</taxon>
        <taxon>Brachyura</taxon>
        <taxon>Eubrachyura</taxon>
        <taxon>Portunoidea</taxon>
        <taxon>Portunidae</taxon>
        <taxon>Portuninae</taxon>
        <taxon>Portunus</taxon>
    </lineage>
</organism>
<dbReference type="EMBL" id="VSRR010108722">
    <property type="protein sequence ID" value="MPC97129.1"/>
    <property type="molecule type" value="Genomic_DNA"/>
</dbReference>
<accession>A0A5B7JQI8</accession>
<name>A0A5B7JQI8_PORTR</name>
<sequence>MVQWAGITSACNTTSTPEVKNRAKGSSCPSQYKGISQALCKPHPNQQGQPWAGTLVSLTEKNPWLPFTELIDAAIQ</sequence>
<protein>
    <submittedName>
        <fullName evidence="1">Uncharacterized protein</fullName>
    </submittedName>
</protein>
<keyword evidence="2" id="KW-1185">Reference proteome</keyword>
<proteinExistence type="predicted"/>
<evidence type="ECO:0000313" key="1">
    <source>
        <dbReference type="EMBL" id="MPC97129.1"/>
    </source>
</evidence>
<dbReference type="AlphaFoldDB" id="A0A5B7JQI8"/>
<dbReference type="Proteomes" id="UP000324222">
    <property type="component" value="Unassembled WGS sequence"/>
</dbReference>